<dbReference type="AlphaFoldDB" id="A0A3R5ZMF9"/>
<evidence type="ECO:0000313" key="5">
    <source>
        <dbReference type="EMBL" id="RGZ47052.1"/>
    </source>
</evidence>
<dbReference type="Proteomes" id="UP000283732">
    <property type="component" value="Unassembled WGS sequence"/>
</dbReference>
<dbReference type="EMBL" id="QSEF01000015">
    <property type="protein sequence ID" value="RGZ47052.1"/>
    <property type="molecule type" value="Genomic_DNA"/>
</dbReference>
<evidence type="ECO:0000256" key="1">
    <source>
        <dbReference type="ARBA" id="ARBA00005104"/>
    </source>
</evidence>
<accession>A0A3R5ZMF9</accession>
<proteinExistence type="predicted"/>
<dbReference type="PANTHER" id="PTHR38011:SF7">
    <property type="entry name" value="2,5-DIAMINO-6-RIBOSYLAMINO-4(3H)-PYRIMIDINONE 5'-PHOSPHATE REDUCTASE"/>
    <property type="match status" value="1"/>
</dbReference>
<name>A0A3R5ZMF9_9BACT</name>
<dbReference type="EMBL" id="QRKC01000013">
    <property type="protein sequence ID" value="RHH74307.1"/>
    <property type="molecule type" value="Genomic_DNA"/>
</dbReference>
<dbReference type="Proteomes" id="UP000285173">
    <property type="component" value="Unassembled WGS sequence"/>
</dbReference>
<evidence type="ECO:0000256" key="2">
    <source>
        <dbReference type="ARBA" id="ARBA00022857"/>
    </source>
</evidence>
<evidence type="ECO:0000313" key="6">
    <source>
        <dbReference type="EMBL" id="RHH74307.1"/>
    </source>
</evidence>
<dbReference type="GO" id="GO:0008703">
    <property type="term" value="F:5-amino-6-(5-phosphoribosylamino)uracil reductase activity"/>
    <property type="evidence" value="ECO:0007669"/>
    <property type="project" value="InterPro"/>
</dbReference>
<evidence type="ECO:0000313" key="8">
    <source>
        <dbReference type="Proteomes" id="UP000285173"/>
    </source>
</evidence>
<dbReference type="SUPFAM" id="SSF53597">
    <property type="entry name" value="Dihydrofolate reductase-like"/>
    <property type="match status" value="1"/>
</dbReference>
<evidence type="ECO:0000259" key="4">
    <source>
        <dbReference type="Pfam" id="PF01872"/>
    </source>
</evidence>
<dbReference type="RefSeq" id="WP_122203268.1">
    <property type="nucleotide sequence ID" value="NZ_QRKC01000013.1"/>
</dbReference>
<evidence type="ECO:0000313" key="7">
    <source>
        <dbReference type="Proteomes" id="UP000283732"/>
    </source>
</evidence>
<dbReference type="GO" id="GO:0009231">
    <property type="term" value="P:riboflavin biosynthetic process"/>
    <property type="evidence" value="ECO:0007669"/>
    <property type="project" value="InterPro"/>
</dbReference>
<sequence>MKPKIICHIMSSVDGRLIDSRWTAPYKAEHGELLKVYSSIGKELNTDAWMFGKNTLRALFPYKFAITGHSINPDTPTLFVGERRSARMFIVADPEGDIYFTSATVRGDNILVIVGRNITEEYLAHLRELRISYVIVSDATRLREGLETVGREFGIRCISVQGGGILNGALLAERLIDELSLVVYPGIDGLSGVPSIFEYIGGLTEYPAHGQRLQLLAASGREHGVMWMRYKFHKDHRK</sequence>
<gene>
    <name evidence="6" type="ORF">DW191_18240</name>
    <name evidence="5" type="ORF">DW986_11815</name>
</gene>
<feature type="domain" description="Bacterial bifunctional deaminase-reductase C-terminal" evidence="4">
    <location>
        <begin position="3"/>
        <end position="201"/>
    </location>
</feature>
<dbReference type="Pfam" id="PF01872">
    <property type="entry name" value="RibD_C"/>
    <property type="match status" value="1"/>
</dbReference>
<keyword evidence="2" id="KW-0521">NADP</keyword>
<dbReference type="Gene3D" id="3.40.430.10">
    <property type="entry name" value="Dihydrofolate Reductase, subunit A"/>
    <property type="match status" value="1"/>
</dbReference>
<protein>
    <recommendedName>
        <fullName evidence="4">Bacterial bifunctional deaminase-reductase C-terminal domain-containing protein</fullName>
    </recommendedName>
</protein>
<dbReference type="InterPro" id="IPR024072">
    <property type="entry name" value="DHFR-like_dom_sf"/>
</dbReference>
<evidence type="ECO:0000256" key="3">
    <source>
        <dbReference type="ARBA" id="ARBA00023002"/>
    </source>
</evidence>
<reference evidence="7 8" key="1">
    <citation type="submission" date="2018-08" db="EMBL/GenBank/DDBJ databases">
        <title>A genome reference for cultivated species of the human gut microbiota.</title>
        <authorList>
            <person name="Zou Y."/>
            <person name="Xue W."/>
            <person name="Luo G."/>
        </authorList>
    </citation>
    <scope>NUCLEOTIDE SEQUENCE [LARGE SCALE GENOMIC DNA]</scope>
    <source>
        <strain evidence="6 7">AM16-50</strain>
        <strain evidence="5 8">AM50-15</strain>
    </source>
</reference>
<keyword evidence="3" id="KW-0560">Oxidoreductase</keyword>
<dbReference type="InterPro" id="IPR002734">
    <property type="entry name" value="RibDG_C"/>
</dbReference>
<organism evidence="5 8">
    <name type="scientific">Parabacteroides merdae</name>
    <dbReference type="NCBI Taxonomy" id="46503"/>
    <lineage>
        <taxon>Bacteria</taxon>
        <taxon>Pseudomonadati</taxon>
        <taxon>Bacteroidota</taxon>
        <taxon>Bacteroidia</taxon>
        <taxon>Bacteroidales</taxon>
        <taxon>Tannerellaceae</taxon>
        <taxon>Parabacteroides</taxon>
    </lineage>
</organism>
<comment type="pathway">
    <text evidence="1">Cofactor biosynthesis; riboflavin biosynthesis.</text>
</comment>
<dbReference type="InterPro" id="IPR050765">
    <property type="entry name" value="Riboflavin_Biosynth_HTPR"/>
</dbReference>
<comment type="caution">
    <text evidence="5">The sequence shown here is derived from an EMBL/GenBank/DDBJ whole genome shotgun (WGS) entry which is preliminary data.</text>
</comment>
<dbReference type="PANTHER" id="PTHR38011">
    <property type="entry name" value="DIHYDROFOLATE REDUCTASE FAMILY PROTEIN (AFU_ORTHOLOGUE AFUA_8G06820)"/>
    <property type="match status" value="1"/>
</dbReference>